<dbReference type="InterPro" id="IPR027417">
    <property type="entry name" value="P-loop_NTPase"/>
</dbReference>
<keyword evidence="8" id="KW-1185">Reference proteome</keyword>
<comment type="caution">
    <text evidence="7">The sequence shown here is derived from an EMBL/GenBank/DDBJ whole genome shotgun (WGS) entry which is preliminary data.</text>
</comment>
<dbReference type="Pfam" id="PF22534">
    <property type="entry name" value="RFC_C"/>
    <property type="match status" value="1"/>
</dbReference>
<dbReference type="Gene3D" id="3.40.50.300">
    <property type="entry name" value="P-loop containing nucleotide triphosphate hydrolases"/>
    <property type="match status" value="1"/>
</dbReference>
<dbReference type="GO" id="GO:0031390">
    <property type="term" value="C:Ctf18 RFC-like complex"/>
    <property type="evidence" value="ECO:0007669"/>
    <property type="project" value="TreeGrafter"/>
</dbReference>
<accession>A0A397GZG3</accession>
<dbReference type="GO" id="GO:0003689">
    <property type="term" value="F:DNA clamp loader activity"/>
    <property type="evidence" value="ECO:0007669"/>
    <property type="project" value="TreeGrafter"/>
</dbReference>
<dbReference type="OrthoDB" id="761538at2759"/>
<evidence type="ECO:0000313" key="8">
    <source>
        <dbReference type="Proteomes" id="UP000266861"/>
    </source>
</evidence>
<dbReference type="GO" id="GO:0006281">
    <property type="term" value="P:DNA repair"/>
    <property type="evidence" value="ECO:0007669"/>
    <property type="project" value="UniProtKB-ARBA"/>
</dbReference>
<dbReference type="Proteomes" id="UP000266861">
    <property type="component" value="Unassembled WGS sequence"/>
</dbReference>
<dbReference type="SUPFAM" id="SSF48019">
    <property type="entry name" value="post-AAA+ oligomerization domain-like"/>
    <property type="match status" value="1"/>
</dbReference>
<evidence type="ECO:0000256" key="3">
    <source>
        <dbReference type="ARBA" id="ARBA00022705"/>
    </source>
</evidence>
<reference evidence="7 8" key="1">
    <citation type="submission" date="2018-08" db="EMBL/GenBank/DDBJ databases">
        <title>Genome and evolution of the arbuscular mycorrhizal fungus Diversispora epigaea (formerly Glomus versiforme) and its bacterial endosymbionts.</title>
        <authorList>
            <person name="Sun X."/>
            <person name="Fei Z."/>
            <person name="Harrison M."/>
        </authorList>
    </citation>
    <scope>NUCLEOTIDE SEQUENCE [LARGE SCALE GENOMIC DNA]</scope>
    <source>
        <strain evidence="7 8">IT104</strain>
    </source>
</reference>
<comment type="similarity">
    <text evidence="2">Belongs to the activator 1 small subunits family.</text>
</comment>
<evidence type="ECO:0000256" key="5">
    <source>
        <dbReference type="ARBA" id="ARBA00070185"/>
    </source>
</evidence>
<dbReference type="GO" id="GO:0031391">
    <property type="term" value="C:Elg1 RFC-like complex"/>
    <property type="evidence" value="ECO:0007669"/>
    <property type="project" value="TreeGrafter"/>
</dbReference>
<organism evidence="7 8">
    <name type="scientific">Diversispora epigaea</name>
    <dbReference type="NCBI Taxonomy" id="1348612"/>
    <lineage>
        <taxon>Eukaryota</taxon>
        <taxon>Fungi</taxon>
        <taxon>Fungi incertae sedis</taxon>
        <taxon>Mucoromycota</taxon>
        <taxon>Glomeromycotina</taxon>
        <taxon>Glomeromycetes</taxon>
        <taxon>Diversisporales</taxon>
        <taxon>Diversisporaceae</taxon>
        <taxon>Diversispora</taxon>
    </lineage>
</organism>
<keyword evidence="4" id="KW-0539">Nucleus</keyword>
<dbReference type="GO" id="GO:0005663">
    <property type="term" value="C:DNA replication factor C complex"/>
    <property type="evidence" value="ECO:0007669"/>
    <property type="project" value="TreeGrafter"/>
</dbReference>
<proteinExistence type="inferred from homology"/>
<dbReference type="PANTHER" id="PTHR11669">
    <property type="entry name" value="REPLICATION FACTOR C / DNA POLYMERASE III GAMMA-TAU SUBUNIT"/>
    <property type="match status" value="1"/>
</dbReference>
<dbReference type="Pfam" id="PF13177">
    <property type="entry name" value="DNA_pol3_delta2"/>
    <property type="match status" value="1"/>
</dbReference>
<dbReference type="FunFam" id="1.20.272.10:FF:000002">
    <property type="entry name" value="Replication factor C subunit 3"/>
    <property type="match status" value="1"/>
</dbReference>
<gene>
    <name evidence="7" type="ORF">Glove_402g6</name>
</gene>
<dbReference type="SUPFAM" id="SSF52540">
    <property type="entry name" value="P-loop containing nucleoside triphosphate hydrolases"/>
    <property type="match status" value="1"/>
</dbReference>
<dbReference type="Gene3D" id="1.20.272.10">
    <property type="match status" value="1"/>
</dbReference>
<evidence type="ECO:0000313" key="7">
    <source>
        <dbReference type="EMBL" id="RHZ56351.1"/>
    </source>
</evidence>
<dbReference type="CDD" id="cd00009">
    <property type="entry name" value="AAA"/>
    <property type="match status" value="1"/>
</dbReference>
<protein>
    <recommendedName>
        <fullName evidence="5">Replication factor C subunit 5</fullName>
    </recommendedName>
</protein>
<dbReference type="FunFam" id="1.10.8.60:FF:000030">
    <property type="entry name" value="replication factor C subunit 3"/>
    <property type="match status" value="1"/>
</dbReference>
<dbReference type="InterPro" id="IPR003593">
    <property type="entry name" value="AAA+_ATPase"/>
</dbReference>
<dbReference type="Gene3D" id="1.10.8.60">
    <property type="match status" value="1"/>
</dbReference>
<dbReference type="Pfam" id="PF21960">
    <property type="entry name" value="RCF1-5-like_lid"/>
    <property type="match status" value="1"/>
</dbReference>
<evidence type="ECO:0000256" key="1">
    <source>
        <dbReference type="ARBA" id="ARBA00004123"/>
    </source>
</evidence>
<sequence length="350" mass="39700">MCLLVDKYRPTSLDQLTYHHDLSHLLKITAHSGSFPHMLMYGPSGAGKKTRIFCVLKELFGEGVEKIKIDQRTFVTSSNRKLDANIASSIYHLEVTPSDVGNYDRIVIQELIKDVAQTQQVDLNAKQRFKVIIINEADALGRDAQAALRRTMEKYAKNIRIIFCCNVTSRIIAPIRSRCLLVRVAAPTIEESTQVLRQIATNEKIKISDDVLIRIAGKSEGNLRNAILTFETMIMQQANISKTSEVPSPDWKDHIENIAKSIIKTQSSANIMEIRLVFYELINHCIPAPIILKTLTFALFKHVHDDIKMQITAQASFYDHRLRTGQKVIIHLEAFVIKVMHLILSNNQKS</sequence>
<feature type="domain" description="AAA+ ATPase" evidence="6">
    <location>
        <begin position="34"/>
        <end position="187"/>
    </location>
</feature>
<evidence type="ECO:0000259" key="6">
    <source>
        <dbReference type="SMART" id="SM00382"/>
    </source>
</evidence>
<evidence type="ECO:0000256" key="4">
    <source>
        <dbReference type="ARBA" id="ARBA00023242"/>
    </source>
</evidence>
<dbReference type="EMBL" id="PQFF01000359">
    <property type="protein sequence ID" value="RHZ56351.1"/>
    <property type="molecule type" value="Genomic_DNA"/>
</dbReference>
<dbReference type="GO" id="GO:0006271">
    <property type="term" value="P:DNA strand elongation involved in DNA replication"/>
    <property type="evidence" value="ECO:0007669"/>
    <property type="project" value="UniProtKB-ARBA"/>
</dbReference>
<dbReference type="PANTHER" id="PTHR11669:SF1">
    <property type="entry name" value="REPLICATION FACTOR C SUBUNIT 3"/>
    <property type="match status" value="1"/>
</dbReference>
<dbReference type="GO" id="GO:0031389">
    <property type="term" value="C:Rad17 RFC-like complex"/>
    <property type="evidence" value="ECO:0007669"/>
    <property type="project" value="TreeGrafter"/>
</dbReference>
<dbReference type="InterPro" id="IPR008921">
    <property type="entry name" value="DNA_pol3_clamp-load_cplx_C"/>
</dbReference>
<dbReference type="STRING" id="1348612.A0A397GZG3"/>
<dbReference type="InterPro" id="IPR050238">
    <property type="entry name" value="DNA_Rep/Repair_Clamp_Loader"/>
</dbReference>
<name>A0A397GZG3_9GLOM</name>
<keyword evidence="3" id="KW-0235">DNA replication</keyword>
<dbReference type="SMART" id="SM00382">
    <property type="entry name" value="AAA"/>
    <property type="match status" value="1"/>
</dbReference>
<dbReference type="GO" id="GO:0003677">
    <property type="term" value="F:DNA binding"/>
    <property type="evidence" value="ECO:0007669"/>
    <property type="project" value="InterPro"/>
</dbReference>
<comment type="subcellular location">
    <subcellularLocation>
        <location evidence="1">Nucleus</location>
    </subcellularLocation>
</comment>
<dbReference type="AlphaFoldDB" id="A0A397GZG3"/>
<evidence type="ECO:0000256" key="2">
    <source>
        <dbReference type="ARBA" id="ARBA00005378"/>
    </source>
</evidence>
<dbReference type="FunFam" id="3.40.50.300:FF:000136">
    <property type="entry name" value="Replication factor C subunit 5"/>
    <property type="match status" value="1"/>
</dbReference>